<accession>A0ABP4RUI2</accession>
<evidence type="ECO:0000313" key="2">
    <source>
        <dbReference type="Proteomes" id="UP001500064"/>
    </source>
</evidence>
<proteinExistence type="predicted"/>
<organism evidence="1 2">
    <name type="scientific">Nonomuraea maheshkhaliensis</name>
    <dbReference type="NCBI Taxonomy" id="419590"/>
    <lineage>
        <taxon>Bacteria</taxon>
        <taxon>Bacillati</taxon>
        <taxon>Actinomycetota</taxon>
        <taxon>Actinomycetes</taxon>
        <taxon>Streptosporangiales</taxon>
        <taxon>Streptosporangiaceae</taxon>
        <taxon>Nonomuraea</taxon>
    </lineage>
</organism>
<gene>
    <name evidence="1" type="ORF">GCM10009733_068360</name>
</gene>
<comment type="caution">
    <text evidence="1">The sequence shown here is derived from an EMBL/GenBank/DDBJ whole genome shotgun (WGS) entry which is preliminary data.</text>
</comment>
<reference evidence="2" key="1">
    <citation type="journal article" date="2019" name="Int. J. Syst. Evol. Microbiol.">
        <title>The Global Catalogue of Microorganisms (GCM) 10K type strain sequencing project: providing services to taxonomists for standard genome sequencing and annotation.</title>
        <authorList>
            <consortium name="The Broad Institute Genomics Platform"/>
            <consortium name="The Broad Institute Genome Sequencing Center for Infectious Disease"/>
            <person name="Wu L."/>
            <person name="Ma J."/>
        </authorList>
    </citation>
    <scope>NUCLEOTIDE SEQUENCE [LARGE SCALE GENOMIC DNA]</scope>
    <source>
        <strain evidence="2">JCM 13929</strain>
    </source>
</reference>
<protein>
    <recommendedName>
        <fullName evidence="3">DUF664 domain-containing protein</fullName>
    </recommendedName>
</protein>
<evidence type="ECO:0008006" key="3">
    <source>
        <dbReference type="Google" id="ProtNLM"/>
    </source>
</evidence>
<name>A0ABP4RUI2_9ACTN</name>
<dbReference type="Proteomes" id="UP001500064">
    <property type="component" value="Unassembled WGS sequence"/>
</dbReference>
<sequence length="60" mass="6743">MRRLASSAWSTIRSLTRDGYRSEIAVAPLSSRMPNTTTVATVILHLMDRQCVMRHTVPLS</sequence>
<dbReference type="EMBL" id="BAAAMU010000063">
    <property type="protein sequence ID" value="GAA1660900.1"/>
    <property type="molecule type" value="Genomic_DNA"/>
</dbReference>
<evidence type="ECO:0000313" key="1">
    <source>
        <dbReference type="EMBL" id="GAA1660900.1"/>
    </source>
</evidence>
<keyword evidence="2" id="KW-1185">Reference proteome</keyword>